<feature type="compositionally biased region" description="Basic and acidic residues" evidence="1">
    <location>
        <begin position="44"/>
        <end position="53"/>
    </location>
</feature>
<evidence type="ECO:0000256" key="1">
    <source>
        <dbReference type="SAM" id="MobiDB-lite"/>
    </source>
</evidence>
<accession>A0ABN7XHK5</accession>
<reference evidence="2 3" key="1">
    <citation type="submission" date="2021-06" db="EMBL/GenBank/DDBJ databases">
        <authorList>
            <person name="Kallberg Y."/>
            <person name="Tangrot J."/>
            <person name="Rosling A."/>
        </authorList>
    </citation>
    <scope>NUCLEOTIDE SEQUENCE [LARGE SCALE GENOMIC DNA]</scope>
    <source>
        <strain evidence="2 3">120-4 pot B 10/14</strain>
    </source>
</reference>
<protein>
    <submittedName>
        <fullName evidence="2">45293_t:CDS:1</fullName>
    </submittedName>
</protein>
<feature type="compositionally biased region" description="Basic and acidic residues" evidence="1">
    <location>
        <begin position="1"/>
        <end position="23"/>
    </location>
</feature>
<proteinExistence type="predicted"/>
<dbReference type="Proteomes" id="UP000789901">
    <property type="component" value="Unassembled WGS sequence"/>
</dbReference>
<feature type="non-terminal residue" evidence="2">
    <location>
        <position position="53"/>
    </location>
</feature>
<name>A0ABN7XHK5_GIGMA</name>
<feature type="compositionally biased region" description="Low complexity" evidence="1">
    <location>
        <begin position="26"/>
        <end position="39"/>
    </location>
</feature>
<evidence type="ECO:0000313" key="2">
    <source>
        <dbReference type="EMBL" id="CAG8854275.1"/>
    </source>
</evidence>
<comment type="caution">
    <text evidence="2">The sequence shown here is derived from an EMBL/GenBank/DDBJ whole genome shotgun (WGS) entry which is preliminary data.</text>
</comment>
<sequence>TSEIEQKDQEELSEDSNKAKNEPEDNNSTSSIASSSLSLDDNDDSIKEIDEND</sequence>
<evidence type="ECO:0000313" key="3">
    <source>
        <dbReference type="Proteomes" id="UP000789901"/>
    </source>
</evidence>
<keyword evidence="3" id="KW-1185">Reference proteome</keyword>
<organism evidence="2 3">
    <name type="scientific">Gigaspora margarita</name>
    <dbReference type="NCBI Taxonomy" id="4874"/>
    <lineage>
        <taxon>Eukaryota</taxon>
        <taxon>Fungi</taxon>
        <taxon>Fungi incertae sedis</taxon>
        <taxon>Mucoromycota</taxon>
        <taxon>Glomeromycotina</taxon>
        <taxon>Glomeromycetes</taxon>
        <taxon>Diversisporales</taxon>
        <taxon>Gigasporaceae</taxon>
        <taxon>Gigaspora</taxon>
    </lineage>
</organism>
<feature type="region of interest" description="Disordered" evidence="1">
    <location>
        <begin position="1"/>
        <end position="53"/>
    </location>
</feature>
<gene>
    <name evidence="2" type="ORF">GMARGA_LOCUS43096</name>
</gene>
<feature type="non-terminal residue" evidence="2">
    <location>
        <position position="1"/>
    </location>
</feature>
<dbReference type="EMBL" id="CAJVQB010135614">
    <property type="protein sequence ID" value="CAG8854275.1"/>
    <property type="molecule type" value="Genomic_DNA"/>
</dbReference>